<evidence type="ECO:0000313" key="3">
    <source>
        <dbReference type="WBParaSite" id="ASIM_0000994701-mRNA-1"/>
    </source>
</evidence>
<reference evidence="1 2" key="2">
    <citation type="submission" date="2018-11" db="EMBL/GenBank/DDBJ databases">
        <authorList>
            <consortium name="Pathogen Informatics"/>
        </authorList>
    </citation>
    <scope>NUCLEOTIDE SEQUENCE [LARGE SCALE GENOMIC DNA]</scope>
</reference>
<proteinExistence type="predicted"/>
<dbReference type="Proteomes" id="UP000267096">
    <property type="component" value="Unassembled WGS sequence"/>
</dbReference>
<name>A0A0M3JQJ6_ANISI</name>
<accession>A0A0M3JQJ6</accession>
<dbReference type="EMBL" id="UYRR01030570">
    <property type="protein sequence ID" value="VDK41306.1"/>
    <property type="molecule type" value="Genomic_DNA"/>
</dbReference>
<dbReference type="AlphaFoldDB" id="A0A0M3JQJ6"/>
<keyword evidence="2" id="KW-1185">Reference proteome</keyword>
<evidence type="ECO:0000313" key="2">
    <source>
        <dbReference type="Proteomes" id="UP000267096"/>
    </source>
</evidence>
<organism evidence="3">
    <name type="scientific">Anisakis simplex</name>
    <name type="common">Herring worm</name>
    <dbReference type="NCBI Taxonomy" id="6269"/>
    <lineage>
        <taxon>Eukaryota</taxon>
        <taxon>Metazoa</taxon>
        <taxon>Ecdysozoa</taxon>
        <taxon>Nematoda</taxon>
        <taxon>Chromadorea</taxon>
        <taxon>Rhabditida</taxon>
        <taxon>Spirurina</taxon>
        <taxon>Ascaridomorpha</taxon>
        <taxon>Ascaridoidea</taxon>
        <taxon>Anisakidae</taxon>
        <taxon>Anisakis</taxon>
        <taxon>Anisakis simplex complex</taxon>
    </lineage>
</organism>
<gene>
    <name evidence="1" type="ORF">ASIM_LOCUS9679</name>
</gene>
<dbReference type="WBParaSite" id="ASIM_0000994701-mRNA-1">
    <property type="protein sequence ID" value="ASIM_0000994701-mRNA-1"/>
    <property type="gene ID" value="ASIM_0000994701"/>
</dbReference>
<dbReference type="InterPro" id="IPR036116">
    <property type="entry name" value="FN3_sf"/>
</dbReference>
<sequence>MIQGISSKSSLAVIVQPNVTSYKFEGLIGNTTYRVSVEGFSDKVSVFYTSTLISTSLAGWHDSLLSIVFIRICQIFNSGRDFPL</sequence>
<reference evidence="3" key="1">
    <citation type="submission" date="2017-02" db="UniProtKB">
        <authorList>
            <consortium name="WormBaseParasite"/>
        </authorList>
    </citation>
    <scope>IDENTIFICATION</scope>
</reference>
<dbReference type="SUPFAM" id="SSF49265">
    <property type="entry name" value="Fibronectin type III"/>
    <property type="match status" value="1"/>
</dbReference>
<evidence type="ECO:0000313" key="1">
    <source>
        <dbReference type="EMBL" id="VDK41306.1"/>
    </source>
</evidence>
<protein>
    <submittedName>
        <fullName evidence="3">Fibronectin type-III domain-containing protein</fullName>
    </submittedName>
</protein>